<reference evidence="1" key="1">
    <citation type="submission" date="2024-02" db="EMBL/GenBank/DDBJ databases">
        <authorList>
            <consortium name="ELIXIR-Norway"/>
            <consortium name="Elixir Norway"/>
        </authorList>
    </citation>
    <scope>NUCLEOTIDE SEQUENCE</scope>
</reference>
<evidence type="ECO:0000313" key="1">
    <source>
        <dbReference type="EMBL" id="CAK9264455.1"/>
    </source>
</evidence>
<keyword evidence="2" id="KW-1185">Reference proteome</keyword>
<dbReference type="Proteomes" id="UP001497444">
    <property type="component" value="Chromosome 16"/>
</dbReference>
<accession>A0ABP0WCB3</accession>
<evidence type="ECO:0000313" key="2">
    <source>
        <dbReference type="Proteomes" id="UP001497444"/>
    </source>
</evidence>
<organism evidence="1 2">
    <name type="scientific">Sphagnum jensenii</name>
    <dbReference type="NCBI Taxonomy" id="128206"/>
    <lineage>
        <taxon>Eukaryota</taxon>
        <taxon>Viridiplantae</taxon>
        <taxon>Streptophyta</taxon>
        <taxon>Embryophyta</taxon>
        <taxon>Bryophyta</taxon>
        <taxon>Sphagnophytina</taxon>
        <taxon>Sphagnopsida</taxon>
        <taxon>Sphagnales</taxon>
        <taxon>Sphagnaceae</taxon>
        <taxon>Sphagnum</taxon>
    </lineage>
</organism>
<dbReference type="EMBL" id="OZ020111">
    <property type="protein sequence ID" value="CAK9264455.1"/>
    <property type="molecule type" value="Genomic_DNA"/>
</dbReference>
<sequence>MTTVVVVKDRRRVVDSKVVGSYRDVGVGTWICRASAVVVVVAGKTTEGAKLRHTRLLVLLCLSKLRGTADFRAESCGDRSC</sequence>
<name>A0ABP0WCB3_9BRYO</name>
<proteinExistence type="predicted"/>
<protein>
    <submittedName>
        <fullName evidence="1">Uncharacterized protein</fullName>
    </submittedName>
</protein>
<gene>
    <name evidence="1" type="ORF">CSSPJE1EN1_LOCUS9933</name>
</gene>